<keyword evidence="2" id="KW-1185">Reference proteome</keyword>
<evidence type="ECO:0000313" key="1">
    <source>
        <dbReference type="EMBL" id="QPC44920.1"/>
    </source>
</evidence>
<gene>
    <name evidence="1" type="ORF">HW532_20805</name>
</gene>
<dbReference type="KEGG" id="kmn:HW532_20805"/>
<name>A0A7S8C7P0_9HYPH</name>
<sequence>MKPNVTIRFGAQHNDITVDGVTFDRDQLKREKKLAYVSGVIRRALYSAGYFPKDNRKPSRHRKPARLAA</sequence>
<organism evidence="1 2">
    <name type="scientific">Kaustia mangrovi</name>
    <dbReference type="NCBI Taxonomy" id="2593653"/>
    <lineage>
        <taxon>Bacteria</taxon>
        <taxon>Pseudomonadati</taxon>
        <taxon>Pseudomonadota</taxon>
        <taxon>Alphaproteobacteria</taxon>
        <taxon>Hyphomicrobiales</taxon>
        <taxon>Parvibaculaceae</taxon>
        <taxon>Kaustia</taxon>
    </lineage>
</organism>
<reference evidence="1 2" key="1">
    <citation type="submission" date="2020-06" db="EMBL/GenBank/DDBJ databases">
        <title>Genome sequence of 2 isolates from Red Sea Mangroves.</title>
        <authorList>
            <person name="Sefrji F."/>
            <person name="Michoud G."/>
            <person name="Merlino G."/>
            <person name="Daffonchio D."/>
        </authorList>
    </citation>
    <scope>NUCLEOTIDE SEQUENCE [LARGE SCALE GENOMIC DNA]</scope>
    <source>
        <strain evidence="1 2">R1DC25</strain>
    </source>
</reference>
<proteinExistence type="predicted"/>
<protein>
    <submittedName>
        <fullName evidence="1">Uncharacterized protein</fullName>
    </submittedName>
</protein>
<evidence type="ECO:0000313" key="2">
    <source>
        <dbReference type="Proteomes" id="UP000593594"/>
    </source>
</evidence>
<dbReference type="EMBL" id="CP058214">
    <property type="protein sequence ID" value="QPC44920.1"/>
    <property type="molecule type" value="Genomic_DNA"/>
</dbReference>
<dbReference type="RefSeq" id="WP_213162293.1">
    <property type="nucleotide sequence ID" value="NZ_CP058214.1"/>
</dbReference>
<dbReference type="Proteomes" id="UP000593594">
    <property type="component" value="Chromosome"/>
</dbReference>
<accession>A0A7S8C7P0</accession>
<dbReference type="AlphaFoldDB" id="A0A7S8C7P0"/>